<comment type="similarity">
    <text evidence="1">Belongs to the archease family.</text>
</comment>
<dbReference type="NCBIfam" id="NF001617">
    <property type="entry name" value="PRK00407.1"/>
    <property type="match status" value="1"/>
</dbReference>
<dbReference type="InterPro" id="IPR023572">
    <property type="entry name" value="Archease_dom"/>
</dbReference>
<dbReference type="Pfam" id="PF01951">
    <property type="entry name" value="Archease"/>
    <property type="match status" value="1"/>
</dbReference>
<dbReference type="GO" id="GO:0046872">
    <property type="term" value="F:metal ion binding"/>
    <property type="evidence" value="ECO:0007669"/>
    <property type="project" value="UniProtKB-KW"/>
</dbReference>
<dbReference type="GO" id="GO:0008033">
    <property type="term" value="P:tRNA processing"/>
    <property type="evidence" value="ECO:0007669"/>
    <property type="project" value="UniProtKB-KW"/>
</dbReference>
<evidence type="ECO:0000256" key="2">
    <source>
        <dbReference type="ARBA" id="ARBA00022694"/>
    </source>
</evidence>
<reference evidence="6" key="1">
    <citation type="journal article" date="2014" name="Front. Microbiol.">
        <title>High frequency of phylogenetically diverse reductive dehalogenase-homologous genes in deep subseafloor sedimentary metagenomes.</title>
        <authorList>
            <person name="Kawai M."/>
            <person name="Futagami T."/>
            <person name="Toyoda A."/>
            <person name="Takaki Y."/>
            <person name="Nishi S."/>
            <person name="Hori S."/>
            <person name="Arai W."/>
            <person name="Tsubouchi T."/>
            <person name="Morono Y."/>
            <person name="Uchiyama I."/>
            <person name="Ito T."/>
            <person name="Fujiyama A."/>
            <person name="Inagaki F."/>
            <person name="Takami H."/>
        </authorList>
    </citation>
    <scope>NUCLEOTIDE SEQUENCE</scope>
    <source>
        <strain evidence="6">Expedition CK06-06</strain>
    </source>
</reference>
<feature type="domain" description="Archease" evidence="5">
    <location>
        <begin position="5"/>
        <end position="138"/>
    </location>
</feature>
<dbReference type="AlphaFoldDB" id="X1AJ70"/>
<evidence type="ECO:0000256" key="4">
    <source>
        <dbReference type="ARBA" id="ARBA00022837"/>
    </source>
</evidence>
<accession>X1AJ70</accession>
<keyword evidence="4" id="KW-0106">Calcium</keyword>
<dbReference type="InterPro" id="IPR036820">
    <property type="entry name" value="Archease_dom_sf"/>
</dbReference>
<dbReference type="PANTHER" id="PTHR12682">
    <property type="entry name" value="ARCHEASE"/>
    <property type="match status" value="1"/>
</dbReference>
<evidence type="ECO:0000256" key="1">
    <source>
        <dbReference type="ARBA" id="ARBA00007963"/>
    </source>
</evidence>
<sequence length="138" mass="15614">MEKDFEIVNHTADVGIIAYGADMSQAFANAARGLFSLITELDDVEEVLHRDIELTATDEESLLVEWLNELVYQFDTDGIIFKRFDIIQLNNTQLKARSYGEKVDSSKHKLKTGVKAATYHMLKVDRGDGCKVQVLFDI</sequence>
<evidence type="ECO:0000259" key="5">
    <source>
        <dbReference type="Pfam" id="PF01951"/>
    </source>
</evidence>
<dbReference type="Gene3D" id="3.55.10.10">
    <property type="entry name" value="Archease domain"/>
    <property type="match status" value="1"/>
</dbReference>
<comment type="caution">
    <text evidence="6">The sequence shown here is derived from an EMBL/GenBank/DDBJ whole genome shotgun (WGS) entry which is preliminary data.</text>
</comment>
<name>X1AJ70_9ZZZZ</name>
<gene>
    <name evidence="6" type="ORF">S01H4_24003</name>
</gene>
<organism evidence="6">
    <name type="scientific">marine sediment metagenome</name>
    <dbReference type="NCBI Taxonomy" id="412755"/>
    <lineage>
        <taxon>unclassified sequences</taxon>
        <taxon>metagenomes</taxon>
        <taxon>ecological metagenomes</taxon>
    </lineage>
</organism>
<keyword evidence="3" id="KW-0479">Metal-binding</keyword>
<dbReference type="PANTHER" id="PTHR12682:SF11">
    <property type="entry name" value="PROTEIN ARCHEASE"/>
    <property type="match status" value="1"/>
</dbReference>
<dbReference type="SUPFAM" id="SSF69819">
    <property type="entry name" value="MTH1598-like"/>
    <property type="match status" value="1"/>
</dbReference>
<evidence type="ECO:0000256" key="3">
    <source>
        <dbReference type="ARBA" id="ARBA00022723"/>
    </source>
</evidence>
<proteinExistence type="inferred from homology"/>
<dbReference type="InterPro" id="IPR002804">
    <property type="entry name" value="Archease"/>
</dbReference>
<keyword evidence="2" id="KW-0819">tRNA processing</keyword>
<protein>
    <recommendedName>
        <fullName evidence="5">Archease domain-containing protein</fullName>
    </recommendedName>
</protein>
<evidence type="ECO:0000313" key="6">
    <source>
        <dbReference type="EMBL" id="GAG82259.1"/>
    </source>
</evidence>
<dbReference type="EMBL" id="BART01011220">
    <property type="protein sequence ID" value="GAG82259.1"/>
    <property type="molecule type" value="Genomic_DNA"/>
</dbReference>